<feature type="non-terminal residue" evidence="3">
    <location>
        <position position="1"/>
    </location>
</feature>
<dbReference type="OrthoDB" id="720889at2"/>
<organism evidence="3 4">
    <name type="scientific">Pontibacter qinzhouensis</name>
    <dbReference type="NCBI Taxonomy" id="2603253"/>
    <lineage>
        <taxon>Bacteria</taxon>
        <taxon>Pseudomonadati</taxon>
        <taxon>Bacteroidota</taxon>
        <taxon>Cytophagia</taxon>
        <taxon>Cytophagales</taxon>
        <taxon>Hymenobacteraceae</taxon>
        <taxon>Pontibacter</taxon>
    </lineage>
</organism>
<dbReference type="EMBL" id="VRTY01000187">
    <property type="protein sequence ID" value="TXK20966.1"/>
    <property type="molecule type" value="Genomic_DNA"/>
</dbReference>
<evidence type="ECO:0000259" key="2">
    <source>
        <dbReference type="Pfam" id="PF14905"/>
    </source>
</evidence>
<protein>
    <submittedName>
        <fullName evidence="3">Outer membrane beta-barrel protein</fullName>
    </submittedName>
</protein>
<feature type="region of interest" description="Disordered" evidence="1">
    <location>
        <begin position="79"/>
        <end position="98"/>
    </location>
</feature>
<dbReference type="Proteomes" id="UP000321926">
    <property type="component" value="Unassembled WGS sequence"/>
</dbReference>
<accession>A0A5C8IJ56</accession>
<feature type="domain" description="Outer membrane protein beta-barrel" evidence="2">
    <location>
        <begin position="2"/>
        <end position="71"/>
    </location>
</feature>
<keyword evidence="4" id="KW-1185">Reference proteome</keyword>
<name>A0A5C8IJ56_9BACT</name>
<comment type="caution">
    <text evidence="3">The sequence shown here is derived from an EMBL/GenBank/DDBJ whole genome shotgun (WGS) entry which is preliminary data.</text>
</comment>
<evidence type="ECO:0000313" key="3">
    <source>
        <dbReference type="EMBL" id="TXK20966.1"/>
    </source>
</evidence>
<feature type="compositionally biased region" description="Basic and acidic residues" evidence="1">
    <location>
        <begin position="86"/>
        <end position="98"/>
    </location>
</feature>
<dbReference type="InterPro" id="IPR041700">
    <property type="entry name" value="OMP_b-brl_3"/>
</dbReference>
<dbReference type="AlphaFoldDB" id="A0A5C8IJ56"/>
<sequence>REVYGFMEIEPIWFMAVGVQKQLWDKKASLKLNVNDIFYTNKTRGATALTGYTEKFYQVRDSQVATLSFTYKFGKSQVAPSRRRASGAEEEKSRAGGN</sequence>
<dbReference type="Pfam" id="PF14905">
    <property type="entry name" value="OMP_b-brl_3"/>
    <property type="match status" value="1"/>
</dbReference>
<proteinExistence type="predicted"/>
<gene>
    <name evidence="3" type="ORF">FVR03_23785</name>
</gene>
<dbReference type="RefSeq" id="WP_147924268.1">
    <property type="nucleotide sequence ID" value="NZ_VRTY01000187.1"/>
</dbReference>
<evidence type="ECO:0000256" key="1">
    <source>
        <dbReference type="SAM" id="MobiDB-lite"/>
    </source>
</evidence>
<reference evidence="3 4" key="1">
    <citation type="submission" date="2019-08" db="EMBL/GenBank/DDBJ databases">
        <authorList>
            <person name="Shi S."/>
        </authorList>
    </citation>
    <scope>NUCLEOTIDE SEQUENCE [LARGE SCALE GENOMIC DNA]</scope>
    <source>
        <strain evidence="3 4">GY10130</strain>
    </source>
</reference>
<evidence type="ECO:0000313" key="4">
    <source>
        <dbReference type="Proteomes" id="UP000321926"/>
    </source>
</evidence>